<evidence type="ECO:0000313" key="1">
    <source>
        <dbReference type="EMBL" id="RHN65571.1"/>
    </source>
</evidence>
<proteinExistence type="predicted"/>
<accession>A0A396IL72</accession>
<dbReference type="EMBL" id="PSQE01000003">
    <property type="protein sequence ID" value="RHN65571.1"/>
    <property type="molecule type" value="Genomic_DNA"/>
</dbReference>
<organism evidence="1">
    <name type="scientific">Medicago truncatula</name>
    <name type="common">Barrel medic</name>
    <name type="synonym">Medicago tribuloides</name>
    <dbReference type="NCBI Taxonomy" id="3880"/>
    <lineage>
        <taxon>Eukaryota</taxon>
        <taxon>Viridiplantae</taxon>
        <taxon>Streptophyta</taxon>
        <taxon>Embryophyta</taxon>
        <taxon>Tracheophyta</taxon>
        <taxon>Spermatophyta</taxon>
        <taxon>Magnoliopsida</taxon>
        <taxon>eudicotyledons</taxon>
        <taxon>Gunneridae</taxon>
        <taxon>Pentapetalae</taxon>
        <taxon>rosids</taxon>
        <taxon>fabids</taxon>
        <taxon>Fabales</taxon>
        <taxon>Fabaceae</taxon>
        <taxon>Papilionoideae</taxon>
        <taxon>50 kb inversion clade</taxon>
        <taxon>NPAAA clade</taxon>
        <taxon>Hologalegina</taxon>
        <taxon>IRL clade</taxon>
        <taxon>Trifolieae</taxon>
        <taxon>Medicago</taxon>
    </lineage>
</organism>
<protein>
    <submittedName>
        <fullName evidence="1">Uncharacterized protein</fullName>
    </submittedName>
</protein>
<gene>
    <name evidence="1" type="ORF">MtrunA17_Chr3g0081321</name>
</gene>
<name>A0A396IL72_MEDTR</name>
<dbReference type="Proteomes" id="UP000265566">
    <property type="component" value="Chromosome 3"/>
</dbReference>
<sequence>MFVIIKKGENVNICLDRNTLVLMIDKRSPRRATMQKAEKKFKLSSLGFYFYMC</sequence>
<dbReference type="AlphaFoldDB" id="A0A396IL72"/>
<reference evidence="1" key="1">
    <citation type="journal article" date="2018" name="Nat. Plants">
        <title>Whole-genome landscape of Medicago truncatula symbiotic genes.</title>
        <authorList>
            <person name="Pecrix Y."/>
            <person name="Gamas P."/>
            <person name="Carrere S."/>
        </authorList>
    </citation>
    <scope>NUCLEOTIDE SEQUENCE</scope>
    <source>
        <tissue evidence="1">Leaves</tissue>
    </source>
</reference>
<comment type="caution">
    <text evidence="1">The sequence shown here is derived from an EMBL/GenBank/DDBJ whole genome shotgun (WGS) entry which is preliminary data.</text>
</comment>
<dbReference type="Gramene" id="rna13424">
    <property type="protein sequence ID" value="RHN65571.1"/>
    <property type="gene ID" value="gene13424"/>
</dbReference>